<feature type="domain" description="Disease resistance protein Roq1-like winged-helix" evidence="2">
    <location>
        <begin position="149"/>
        <end position="213"/>
    </location>
</feature>
<dbReference type="InterPro" id="IPR044974">
    <property type="entry name" value="Disease_R_plants"/>
</dbReference>
<dbReference type="Proteomes" id="UP000824890">
    <property type="component" value="Unassembled WGS sequence"/>
</dbReference>
<reference evidence="3 4" key="1">
    <citation type="submission" date="2021-05" db="EMBL/GenBank/DDBJ databases">
        <title>Genome Assembly of Synthetic Allotetraploid Brassica napus Reveals Homoeologous Exchanges between Subgenomes.</title>
        <authorList>
            <person name="Davis J.T."/>
        </authorList>
    </citation>
    <scope>NUCLEOTIDE SEQUENCE [LARGE SCALE GENOMIC DNA]</scope>
    <source>
        <strain evidence="4">cv. Da-Ae</strain>
        <tissue evidence="3">Seedling</tissue>
    </source>
</reference>
<dbReference type="PANTHER" id="PTHR11017:SF569">
    <property type="entry name" value="DISEASE RESISTANCE PROTEIN"/>
    <property type="match status" value="1"/>
</dbReference>
<dbReference type="PANTHER" id="PTHR11017">
    <property type="entry name" value="LEUCINE-RICH REPEAT-CONTAINING PROTEIN"/>
    <property type="match status" value="1"/>
</dbReference>
<name>A0ABQ8BFD1_BRANA</name>
<evidence type="ECO:0000256" key="1">
    <source>
        <dbReference type="ARBA" id="ARBA00022737"/>
    </source>
</evidence>
<dbReference type="InterPro" id="IPR027417">
    <property type="entry name" value="P-loop_NTPase"/>
</dbReference>
<evidence type="ECO:0000313" key="4">
    <source>
        <dbReference type="Proteomes" id="UP000824890"/>
    </source>
</evidence>
<accession>A0ABQ8BFD1</accession>
<organism evidence="3 4">
    <name type="scientific">Brassica napus</name>
    <name type="common">Rape</name>
    <dbReference type="NCBI Taxonomy" id="3708"/>
    <lineage>
        <taxon>Eukaryota</taxon>
        <taxon>Viridiplantae</taxon>
        <taxon>Streptophyta</taxon>
        <taxon>Embryophyta</taxon>
        <taxon>Tracheophyta</taxon>
        <taxon>Spermatophyta</taxon>
        <taxon>Magnoliopsida</taxon>
        <taxon>eudicotyledons</taxon>
        <taxon>Gunneridae</taxon>
        <taxon>Pentapetalae</taxon>
        <taxon>rosids</taxon>
        <taxon>malvids</taxon>
        <taxon>Brassicales</taxon>
        <taxon>Brassicaceae</taxon>
        <taxon>Brassiceae</taxon>
        <taxon>Brassica</taxon>
    </lineage>
</organism>
<keyword evidence="1" id="KW-0677">Repeat</keyword>
<proteinExistence type="predicted"/>
<comment type="caution">
    <text evidence="3">The sequence shown here is derived from an EMBL/GenBank/DDBJ whole genome shotgun (WGS) entry which is preliminary data.</text>
</comment>
<evidence type="ECO:0000313" key="3">
    <source>
        <dbReference type="EMBL" id="KAH0903544.1"/>
    </source>
</evidence>
<dbReference type="SUPFAM" id="SSF52540">
    <property type="entry name" value="P-loop containing nucleoside triphosphate hydrolases"/>
    <property type="match status" value="1"/>
</dbReference>
<dbReference type="EMBL" id="JAGKQM010000011">
    <property type="protein sequence ID" value="KAH0903544.1"/>
    <property type="molecule type" value="Genomic_DNA"/>
</dbReference>
<evidence type="ECO:0000259" key="2">
    <source>
        <dbReference type="Pfam" id="PF23282"/>
    </source>
</evidence>
<protein>
    <recommendedName>
        <fullName evidence="2">Disease resistance protein Roq1-like winged-helix domain-containing protein</fullName>
    </recommendedName>
</protein>
<gene>
    <name evidence="3" type="ORF">HID58_043047</name>
</gene>
<dbReference type="Pfam" id="PF23282">
    <property type="entry name" value="WHD_ROQ1"/>
    <property type="match status" value="1"/>
</dbReference>
<keyword evidence="4" id="KW-1185">Reference proteome</keyword>
<sequence length="401" mass="45933">MYICPCTQVTNIAEEHSVNWDNEAKMIEKIATNVSYKLNDSPSRNFEGMEGLGSHLGKIQSSLHLEKDRPMTLDFPSNGEALEILCRYGFWRSSPHYGFENQAVRVTERCGNLPLGLCVVGSSLRGKSGDDLDGDLERVLRIRHDSLHEKDQALFLHIEIFFNHKDKDNIKPMHVDCKLDVEYGLRNLVNSSLIDISTDGVIVIQQIGRQVIHGQEPSKQHVLIDPHEICDLKTLSMYACEKREVIPGHMNLAPLEWVDMTLFQRLRNFPEISRNISWFSISVEELEKVHESIRLWYHLRVLTITSKGKLKLLAHLSQGVTHLQISDIGVQWMSCRKKCGQRESKEGLACPYATTYTEINYTNCFKLDQEARKAILEKKFLLMVGLVYLEEKSVTEPKEIP</sequence>
<dbReference type="InterPro" id="IPR058192">
    <property type="entry name" value="WHD_ROQ1-like"/>
</dbReference>